<sequence length="62" mass="7175">MINEIESCIGRRVDLIYVDTAGKFSQRRVDFFAIRNGKARVFDVNKRGFRTLSVDRILAVQL</sequence>
<name>A0A3D9HUG6_9BACL</name>
<proteinExistence type="predicted"/>
<keyword evidence="2" id="KW-1185">Reference proteome</keyword>
<accession>A0A3D9HUG6</accession>
<dbReference type="OrthoDB" id="2991134at2"/>
<dbReference type="AlphaFoldDB" id="A0A3D9HUG6"/>
<comment type="caution">
    <text evidence="1">The sequence shown here is derived from an EMBL/GenBank/DDBJ whole genome shotgun (WGS) entry which is preliminary data.</text>
</comment>
<evidence type="ECO:0008006" key="3">
    <source>
        <dbReference type="Google" id="ProtNLM"/>
    </source>
</evidence>
<evidence type="ECO:0000313" key="2">
    <source>
        <dbReference type="Proteomes" id="UP000256869"/>
    </source>
</evidence>
<organism evidence="1 2">
    <name type="scientific">Cohnella lupini</name>
    <dbReference type="NCBI Taxonomy" id="1294267"/>
    <lineage>
        <taxon>Bacteria</taxon>
        <taxon>Bacillati</taxon>
        <taxon>Bacillota</taxon>
        <taxon>Bacilli</taxon>
        <taxon>Bacillales</taxon>
        <taxon>Paenibacillaceae</taxon>
        <taxon>Cohnella</taxon>
    </lineage>
</organism>
<gene>
    <name evidence="1" type="ORF">DFP95_12614</name>
</gene>
<protein>
    <recommendedName>
        <fullName evidence="3">WYL domain-containing protein</fullName>
    </recommendedName>
</protein>
<dbReference type="RefSeq" id="WP_115995454.1">
    <property type="nucleotide sequence ID" value="NZ_QRDY01000026.1"/>
</dbReference>
<reference evidence="1 2" key="1">
    <citation type="submission" date="2018-07" db="EMBL/GenBank/DDBJ databases">
        <title>Genomic Encyclopedia of Type Strains, Phase III (KMG-III): the genomes of soil and plant-associated and newly described type strains.</title>
        <authorList>
            <person name="Whitman W."/>
        </authorList>
    </citation>
    <scope>NUCLEOTIDE SEQUENCE [LARGE SCALE GENOMIC DNA]</scope>
    <source>
        <strain evidence="1 2">CECT 8236</strain>
    </source>
</reference>
<dbReference type="Proteomes" id="UP000256869">
    <property type="component" value="Unassembled WGS sequence"/>
</dbReference>
<dbReference type="EMBL" id="QRDY01000026">
    <property type="protein sequence ID" value="RED53153.1"/>
    <property type="molecule type" value="Genomic_DNA"/>
</dbReference>
<evidence type="ECO:0000313" key="1">
    <source>
        <dbReference type="EMBL" id="RED53153.1"/>
    </source>
</evidence>